<evidence type="ECO:0000259" key="2">
    <source>
        <dbReference type="Pfam" id="PF01370"/>
    </source>
</evidence>
<evidence type="ECO:0000313" key="3">
    <source>
        <dbReference type="EMBL" id="QHN40093.1"/>
    </source>
</evidence>
<dbReference type="InterPro" id="IPR036291">
    <property type="entry name" value="NAD(P)-bd_dom_sf"/>
</dbReference>
<organism evidence="3">
    <name type="scientific">Gordonia amarae</name>
    <dbReference type="NCBI Taxonomy" id="36821"/>
    <lineage>
        <taxon>Bacteria</taxon>
        <taxon>Bacillati</taxon>
        <taxon>Actinomycetota</taxon>
        <taxon>Actinomycetes</taxon>
        <taxon>Mycobacteriales</taxon>
        <taxon>Gordoniaceae</taxon>
        <taxon>Gordonia</taxon>
    </lineage>
</organism>
<proteinExistence type="inferred from homology"/>
<reference evidence="3" key="1">
    <citation type="journal article" date="2021" name="Nat. Microbiol.">
        <title>Cocultivation of an ultrasmall environmental parasitic bacterium with lytic ability against bacteria associated with wastewater foams.</title>
        <authorList>
            <person name="Batinovic S."/>
            <person name="Rose J.J.A."/>
            <person name="Ratcliffe J."/>
            <person name="Seviour R.J."/>
            <person name="Petrovski S."/>
        </authorList>
    </citation>
    <scope>NUCLEOTIDE SEQUENCE</scope>
    <source>
        <strain evidence="3">CON44</strain>
    </source>
</reference>
<comment type="similarity">
    <text evidence="1">Belongs to the NAD(P)-dependent epimerase/dehydratase family.</text>
</comment>
<gene>
    <name evidence="3" type="ORF">GII30_13875</name>
</gene>
<dbReference type="AlphaFoldDB" id="A0A857MCH7"/>
<name>A0A857MCH7_9ACTN</name>
<dbReference type="EMBL" id="CP045810">
    <property type="protein sequence ID" value="QHN40093.1"/>
    <property type="molecule type" value="Genomic_DNA"/>
</dbReference>
<dbReference type="Gene3D" id="3.40.50.720">
    <property type="entry name" value="NAD(P)-binding Rossmann-like Domain"/>
    <property type="match status" value="1"/>
</dbReference>
<dbReference type="RefSeq" id="WP_005189290.1">
    <property type="nucleotide sequence ID" value="NZ_CP045804.1"/>
</dbReference>
<evidence type="ECO:0000256" key="1">
    <source>
        <dbReference type="ARBA" id="ARBA00007637"/>
    </source>
</evidence>
<feature type="domain" description="NAD-dependent epimerase/dehydratase" evidence="2">
    <location>
        <begin position="8"/>
        <end position="184"/>
    </location>
</feature>
<dbReference type="InterPro" id="IPR001509">
    <property type="entry name" value="Epimerase_deHydtase"/>
</dbReference>
<dbReference type="Pfam" id="PF01370">
    <property type="entry name" value="Epimerase"/>
    <property type="match status" value="1"/>
</dbReference>
<dbReference type="SUPFAM" id="SSF51735">
    <property type="entry name" value="NAD(P)-binding Rossmann-fold domains"/>
    <property type="match status" value="1"/>
</dbReference>
<protein>
    <submittedName>
        <fullName evidence="3">NAD-dependent epimerase/dehydratase family protein</fullName>
    </submittedName>
</protein>
<sequence length="369" mass="39259">MTQSGLRVLVTGACGLVGKATVAQLRARGFHVTATDLDTPAGRKTISRLATQTRDLPGTLAVEWVDLTDDAAVGALVARVKPDAIVHLAAVIPPFCYENRTPARAVNVGGTRSLVAAAASLDTPPRFVQTSSIAVYGPRNPYAGKGLLRPDTPVNPRDLYGGHKAEADAIVRESGLEWVILRLGGVLPDSLLTANPRLAELDAVLPEDGHVQTVAATDVATAFTNAVTTTQIRREYLIGGDDTHRHMQGPLVKAAGESLGIGGAVGSHGRPGNPDDDTAWFATDWMDSSESQRVLRFQNTTFGELMARGRLGGPMRLAMTAATPLIREVLRRRSPYRGKPGRYADPWALISATWGDPDPDPESLAAIKD</sequence>
<accession>A0A857MCH7</accession>
<dbReference type="PANTHER" id="PTHR43000">
    <property type="entry name" value="DTDP-D-GLUCOSE 4,6-DEHYDRATASE-RELATED"/>
    <property type="match status" value="1"/>
</dbReference>